<proteinExistence type="predicted"/>
<gene>
    <name evidence="2" type="ORF">GCM10011386_06630</name>
</gene>
<name>A0ABQ1L1J7_9SPHI</name>
<comment type="caution">
    <text evidence="2">The sequence shown here is derived from an EMBL/GenBank/DDBJ whole genome shotgun (WGS) entry which is preliminary data.</text>
</comment>
<protein>
    <recommendedName>
        <fullName evidence="4">DUF1640 domain-containing protein</fullName>
    </recommendedName>
</protein>
<dbReference type="RefSeq" id="WP_188747311.1">
    <property type="nucleotide sequence ID" value="NZ_BMIK01000001.1"/>
</dbReference>
<evidence type="ECO:0000313" key="3">
    <source>
        <dbReference type="Proteomes" id="UP000597338"/>
    </source>
</evidence>
<keyword evidence="1" id="KW-1133">Transmembrane helix</keyword>
<organism evidence="2 3">
    <name type="scientific">Parapedobacter defluvii</name>
    <dbReference type="NCBI Taxonomy" id="2045106"/>
    <lineage>
        <taxon>Bacteria</taxon>
        <taxon>Pseudomonadati</taxon>
        <taxon>Bacteroidota</taxon>
        <taxon>Sphingobacteriia</taxon>
        <taxon>Sphingobacteriales</taxon>
        <taxon>Sphingobacteriaceae</taxon>
        <taxon>Parapedobacter</taxon>
    </lineage>
</organism>
<evidence type="ECO:0000256" key="1">
    <source>
        <dbReference type="SAM" id="Phobius"/>
    </source>
</evidence>
<feature type="transmembrane region" description="Helical" evidence="1">
    <location>
        <begin position="66"/>
        <end position="89"/>
    </location>
</feature>
<dbReference type="EMBL" id="BMIK01000001">
    <property type="protein sequence ID" value="GGC17443.1"/>
    <property type="molecule type" value="Genomic_DNA"/>
</dbReference>
<keyword evidence="1" id="KW-0472">Membrane</keyword>
<keyword evidence="3" id="KW-1185">Reference proteome</keyword>
<reference evidence="3" key="1">
    <citation type="journal article" date="2019" name="Int. J. Syst. Evol. Microbiol.">
        <title>The Global Catalogue of Microorganisms (GCM) 10K type strain sequencing project: providing services to taxonomists for standard genome sequencing and annotation.</title>
        <authorList>
            <consortium name="The Broad Institute Genomics Platform"/>
            <consortium name="The Broad Institute Genome Sequencing Center for Infectious Disease"/>
            <person name="Wu L."/>
            <person name="Ma J."/>
        </authorList>
    </citation>
    <scope>NUCLEOTIDE SEQUENCE [LARGE SCALE GENOMIC DNA]</scope>
    <source>
        <strain evidence="3">CGMCC 1.15342</strain>
    </source>
</reference>
<accession>A0ABQ1L1J7</accession>
<evidence type="ECO:0000313" key="2">
    <source>
        <dbReference type="EMBL" id="GGC17443.1"/>
    </source>
</evidence>
<sequence length="90" mass="10068">MEILITDTQLYEALREKVGKEQAELIVSNIKSRVKVEVESQTKGLATNERVAQLETALVREFNNKLLVYSVGTVVATVISLVVLAQYFLN</sequence>
<dbReference type="Proteomes" id="UP000597338">
    <property type="component" value="Unassembled WGS sequence"/>
</dbReference>
<keyword evidence="1" id="KW-0812">Transmembrane</keyword>
<evidence type="ECO:0008006" key="4">
    <source>
        <dbReference type="Google" id="ProtNLM"/>
    </source>
</evidence>